<gene>
    <name evidence="4" type="ORF">EAS64_08665</name>
</gene>
<sequence>MTTTRVTSPFGFESTAAEVVAGIDLHGRRALVTGAASGIGVETARALASAGAETVIAARDLAAGERTAADIRATTGNPAVSAARLDLLDRGSVDQLVRDLTGPLHILVNNAGVMAVPELRRSPEGHELQFATNHLGHFRLALGLLPALRAAGGARVVSVSSRAHLNSPVIFDDIDFRDRPYDPALAYAQSKTANVLFAVAAARHWGGDGIEVNALHPGAIADSNLSRYYDPAQLDALRSSGRYTFKTLAQGAATSVYVATSPRLHGVVGRYFENCQEDTPDDPTAAGTDAAGVAAYALNPQAAERLWAVSEQMNQ</sequence>
<evidence type="ECO:0000256" key="1">
    <source>
        <dbReference type="ARBA" id="ARBA00006484"/>
    </source>
</evidence>
<dbReference type="GO" id="GO:0016491">
    <property type="term" value="F:oxidoreductase activity"/>
    <property type="evidence" value="ECO:0007669"/>
    <property type="project" value="UniProtKB-KW"/>
</dbReference>
<evidence type="ECO:0000256" key="3">
    <source>
        <dbReference type="ARBA" id="ARBA00071493"/>
    </source>
</evidence>
<dbReference type="OrthoDB" id="4449798at2"/>
<dbReference type="PANTHER" id="PTHR24320">
    <property type="entry name" value="RETINOL DEHYDROGENASE"/>
    <property type="match status" value="1"/>
</dbReference>
<protein>
    <recommendedName>
        <fullName evidence="3">Probable oxidoreductase</fullName>
    </recommendedName>
</protein>
<dbReference type="PRINTS" id="PR00081">
    <property type="entry name" value="GDHRDH"/>
</dbReference>
<dbReference type="InterPro" id="IPR002347">
    <property type="entry name" value="SDR_fam"/>
</dbReference>
<dbReference type="EMBL" id="RPFW01000002">
    <property type="protein sequence ID" value="TVZ04728.1"/>
    <property type="molecule type" value="Genomic_DNA"/>
</dbReference>
<reference evidence="4 5" key="1">
    <citation type="submission" date="2018-11" db="EMBL/GenBank/DDBJ databases">
        <title>Trebonia kvetii gen.nov., sp.nov., a novel acidophilic actinobacterium, and proposal of the new actinobacterial family Treboniaceae fam. nov.</title>
        <authorList>
            <person name="Rapoport D."/>
            <person name="Sagova-Mareckova M."/>
            <person name="Sedlacek I."/>
            <person name="Provaznik J."/>
            <person name="Kralova S."/>
            <person name="Pavlinic D."/>
            <person name="Benes V."/>
            <person name="Kopecky J."/>
        </authorList>
    </citation>
    <scope>NUCLEOTIDE SEQUENCE [LARGE SCALE GENOMIC DNA]</scope>
    <source>
        <strain evidence="4 5">15Tr583</strain>
    </source>
</reference>
<accession>A0A6P2C0L8</accession>
<proteinExistence type="inferred from homology"/>
<dbReference type="RefSeq" id="WP_145852436.1">
    <property type="nucleotide sequence ID" value="NZ_RPFW01000002.1"/>
</dbReference>
<dbReference type="PANTHER" id="PTHR24320:SF283">
    <property type="entry name" value="RETINOL DEHYDROGENASE 11"/>
    <property type="match status" value="1"/>
</dbReference>
<dbReference type="Pfam" id="PF00106">
    <property type="entry name" value="adh_short"/>
    <property type="match status" value="1"/>
</dbReference>
<comment type="caution">
    <text evidence="4">The sequence shown here is derived from an EMBL/GenBank/DDBJ whole genome shotgun (WGS) entry which is preliminary data.</text>
</comment>
<organism evidence="4 5">
    <name type="scientific">Trebonia kvetii</name>
    <dbReference type="NCBI Taxonomy" id="2480626"/>
    <lineage>
        <taxon>Bacteria</taxon>
        <taxon>Bacillati</taxon>
        <taxon>Actinomycetota</taxon>
        <taxon>Actinomycetes</taxon>
        <taxon>Streptosporangiales</taxon>
        <taxon>Treboniaceae</taxon>
        <taxon>Trebonia</taxon>
    </lineage>
</organism>
<keyword evidence="2" id="KW-0560">Oxidoreductase</keyword>
<evidence type="ECO:0000256" key="2">
    <source>
        <dbReference type="ARBA" id="ARBA00023002"/>
    </source>
</evidence>
<evidence type="ECO:0000313" key="4">
    <source>
        <dbReference type="EMBL" id="TVZ04728.1"/>
    </source>
</evidence>
<dbReference type="AlphaFoldDB" id="A0A6P2C0L8"/>
<dbReference type="Gene3D" id="3.40.50.720">
    <property type="entry name" value="NAD(P)-binding Rossmann-like Domain"/>
    <property type="match status" value="1"/>
</dbReference>
<dbReference type="SUPFAM" id="SSF51735">
    <property type="entry name" value="NAD(P)-binding Rossmann-fold domains"/>
    <property type="match status" value="1"/>
</dbReference>
<name>A0A6P2C0L8_9ACTN</name>
<dbReference type="Proteomes" id="UP000460272">
    <property type="component" value="Unassembled WGS sequence"/>
</dbReference>
<comment type="similarity">
    <text evidence="1">Belongs to the short-chain dehydrogenases/reductases (SDR) family.</text>
</comment>
<dbReference type="FunFam" id="3.40.50.720:FF:000594">
    <property type="entry name" value="Short-chain oxidoreductase"/>
    <property type="match status" value="1"/>
</dbReference>
<dbReference type="InterPro" id="IPR036291">
    <property type="entry name" value="NAD(P)-bd_dom_sf"/>
</dbReference>
<evidence type="ECO:0000313" key="5">
    <source>
        <dbReference type="Proteomes" id="UP000460272"/>
    </source>
</evidence>
<dbReference type="CDD" id="cd05327">
    <property type="entry name" value="retinol-DH_like_SDR_c_like"/>
    <property type="match status" value="1"/>
</dbReference>
<keyword evidence="5" id="KW-1185">Reference proteome</keyword>